<proteinExistence type="predicted"/>
<keyword evidence="2" id="KW-1185">Reference proteome</keyword>
<name>A0ABR0P371_GOSAR</name>
<evidence type="ECO:0000313" key="1">
    <source>
        <dbReference type="EMBL" id="KAK5812579.1"/>
    </source>
</evidence>
<evidence type="ECO:0000313" key="2">
    <source>
        <dbReference type="Proteomes" id="UP001358586"/>
    </source>
</evidence>
<comment type="caution">
    <text evidence="1">The sequence shown here is derived from an EMBL/GenBank/DDBJ whole genome shotgun (WGS) entry which is preliminary data.</text>
</comment>
<organism evidence="1 2">
    <name type="scientific">Gossypium arboreum</name>
    <name type="common">Tree cotton</name>
    <name type="synonym">Gossypium nanking</name>
    <dbReference type="NCBI Taxonomy" id="29729"/>
    <lineage>
        <taxon>Eukaryota</taxon>
        <taxon>Viridiplantae</taxon>
        <taxon>Streptophyta</taxon>
        <taxon>Embryophyta</taxon>
        <taxon>Tracheophyta</taxon>
        <taxon>Spermatophyta</taxon>
        <taxon>Magnoliopsida</taxon>
        <taxon>eudicotyledons</taxon>
        <taxon>Gunneridae</taxon>
        <taxon>Pentapetalae</taxon>
        <taxon>rosids</taxon>
        <taxon>malvids</taxon>
        <taxon>Malvales</taxon>
        <taxon>Malvaceae</taxon>
        <taxon>Malvoideae</taxon>
        <taxon>Gossypium</taxon>
    </lineage>
</organism>
<gene>
    <name evidence="1" type="ORF">PVK06_028014</name>
</gene>
<evidence type="ECO:0008006" key="3">
    <source>
        <dbReference type="Google" id="ProtNLM"/>
    </source>
</evidence>
<protein>
    <recommendedName>
        <fullName evidence="3">Retrovirus-related Pol polyprotein from transposon TNT 1-94</fullName>
    </recommendedName>
</protein>
<reference evidence="1 2" key="1">
    <citation type="submission" date="2023-03" db="EMBL/GenBank/DDBJ databases">
        <title>WGS of Gossypium arboreum.</title>
        <authorList>
            <person name="Yu D."/>
        </authorList>
    </citation>
    <scope>NUCLEOTIDE SEQUENCE [LARGE SCALE GENOMIC DNA]</scope>
    <source>
        <tissue evidence="1">Leaf</tissue>
    </source>
</reference>
<dbReference type="EMBL" id="JARKNE010000008">
    <property type="protein sequence ID" value="KAK5812579.1"/>
    <property type="molecule type" value="Genomic_DNA"/>
</dbReference>
<dbReference type="Pfam" id="PF14223">
    <property type="entry name" value="Retrotran_gag_2"/>
    <property type="match status" value="1"/>
</dbReference>
<dbReference type="Proteomes" id="UP001358586">
    <property type="component" value="Chromosome 8"/>
</dbReference>
<accession>A0ABR0P371</accession>
<sequence length="169" mass="19825">METTRFEIEKFDGETNFNLWQVRMMTILIQSGLKKEVLMEKTLSALWKMLETLYATKSLANLLVLKQRLFTFRMNEGELLRDHISQFITLLNDLNNVEVHIDDEDQAMLLLCSLPHSYKSFRETLIYGRDKLSFEDVKGHLLSRDKLNNELHLDSMIDRQASVLVTSKK</sequence>